<dbReference type="PROSITE" id="PS51257">
    <property type="entry name" value="PROKAR_LIPOPROTEIN"/>
    <property type="match status" value="1"/>
</dbReference>
<organism evidence="3 4">
    <name type="scientific">Algoriphagus aestuariicola</name>
    <dbReference type="NCBI Taxonomy" id="1852016"/>
    <lineage>
        <taxon>Bacteria</taxon>
        <taxon>Pseudomonadati</taxon>
        <taxon>Bacteroidota</taxon>
        <taxon>Cytophagia</taxon>
        <taxon>Cytophagales</taxon>
        <taxon>Cyclobacteriaceae</taxon>
        <taxon>Algoriphagus</taxon>
    </lineage>
</organism>
<keyword evidence="3" id="KW-0223">Dioxygenase</keyword>
<dbReference type="Proteomes" id="UP000664698">
    <property type="component" value="Unassembled WGS sequence"/>
</dbReference>
<dbReference type="EMBL" id="JAFKCW010000001">
    <property type="protein sequence ID" value="MBN7800259.1"/>
    <property type="molecule type" value="Genomic_DNA"/>
</dbReference>
<reference evidence="3 4" key="1">
    <citation type="submission" date="2021-03" db="EMBL/GenBank/DDBJ databases">
        <title>novel species isolated from a fishpond in China.</title>
        <authorList>
            <person name="Lu H."/>
            <person name="Cai Z."/>
        </authorList>
    </citation>
    <scope>NUCLEOTIDE SEQUENCE [LARGE SCALE GENOMIC DNA]</scope>
    <source>
        <strain evidence="3 4">JCM 31546</strain>
    </source>
</reference>
<dbReference type="PANTHER" id="PTHR34315">
    <property type="match status" value="1"/>
</dbReference>
<evidence type="ECO:0000313" key="4">
    <source>
        <dbReference type="Proteomes" id="UP000664698"/>
    </source>
</evidence>
<dbReference type="Gene3D" id="2.60.130.10">
    <property type="entry name" value="Aromatic compound dioxygenase"/>
    <property type="match status" value="1"/>
</dbReference>
<dbReference type="SUPFAM" id="SSF49482">
    <property type="entry name" value="Aromatic compound dioxygenase"/>
    <property type="match status" value="1"/>
</dbReference>
<feature type="signal peptide" evidence="1">
    <location>
        <begin position="1"/>
        <end position="24"/>
    </location>
</feature>
<dbReference type="GO" id="GO:0051213">
    <property type="term" value="F:dioxygenase activity"/>
    <property type="evidence" value="ECO:0007669"/>
    <property type="project" value="UniProtKB-KW"/>
</dbReference>
<feature type="domain" description="Intradiol ring-cleavage dioxygenases" evidence="2">
    <location>
        <begin position="66"/>
        <end position="173"/>
    </location>
</feature>
<proteinExistence type="predicted"/>
<evidence type="ECO:0000313" key="3">
    <source>
        <dbReference type="EMBL" id="MBN7800259.1"/>
    </source>
</evidence>
<dbReference type="InterPro" id="IPR015889">
    <property type="entry name" value="Intradiol_dOase_core"/>
</dbReference>
<evidence type="ECO:0000259" key="2">
    <source>
        <dbReference type="Pfam" id="PF00775"/>
    </source>
</evidence>
<keyword evidence="3" id="KW-0560">Oxidoreductase</keyword>
<dbReference type="RefSeq" id="WP_206568214.1">
    <property type="nucleotide sequence ID" value="NZ_JAFKCW010000001.1"/>
</dbReference>
<accession>A0ABS3BLV0</accession>
<keyword evidence="1" id="KW-0732">Signal</keyword>
<dbReference type="InterPro" id="IPR000627">
    <property type="entry name" value="Intradiol_dOase_C"/>
</dbReference>
<name>A0ABS3BLV0_9BACT</name>
<sequence>MKRKKFLKSGALSLGAIVALPTAIFSCSNEDENNLDSANCEVSPSETLGPFPIQSPAQLAQANIIGNRTGIPLLINLIINDQSNNCNPVEGVLVDIWHCDREGNYSQYGGNQLQSTDYRSQNFLRGRQTTDSNGHVSFISIFPGWYPGRAPHVHVEVLSETGISLLVTQIAFPVSDYTTIYQTAGYNGPPDRSNAQDGIFSDSLDHNMADSLTGNTTDGYTLLKTISIQ</sequence>
<gene>
    <name evidence="3" type="ORF">J0A67_05265</name>
</gene>
<dbReference type="Pfam" id="PF00775">
    <property type="entry name" value="Dioxygenase_C"/>
    <property type="match status" value="1"/>
</dbReference>
<feature type="chain" id="PRO_5046306602" evidence="1">
    <location>
        <begin position="25"/>
        <end position="229"/>
    </location>
</feature>
<protein>
    <submittedName>
        <fullName evidence="3">Intradiol ring-cleavage dioxygenase</fullName>
    </submittedName>
</protein>
<comment type="caution">
    <text evidence="3">The sequence shown here is derived from an EMBL/GenBank/DDBJ whole genome shotgun (WGS) entry which is preliminary data.</text>
</comment>
<dbReference type="PANTHER" id="PTHR34315:SF1">
    <property type="entry name" value="INTRADIOL RING-CLEAVAGE DIOXYGENASES DOMAIN-CONTAINING PROTEIN-RELATED"/>
    <property type="match status" value="1"/>
</dbReference>
<keyword evidence="4" id="KW-1185">Reference proteome</keyword>
<evidence type="ECO:0000256" key="1">
    <source>
        <dbReference type="SAM" id="SignalP"/>
    </source>
</evidence>